<feature type="compositionally biased region" description="Pro residues" evidence="1">
    <location>
        <begin position="19"/>
        <end position="37"/>
    </location>
</feature>
<gene>
    <name evidence="2" type="ORF">Slin15195_G130540</name>
</gene>
<organism evidence="2 3">
    <name type="scientific">Septoria linicola</name>
    <dbReference type="NCBI Taxonomy" id="215465"/>
    <lineage>
        <taxon>Eukaryota</taxon>
        <taxon>Fungi</taxon>
        <taxon>Dikarya</taxon>
        <taxon>Ascomycota</taxon>
        <taxon>Pezizomycotina</taxon>
        <taxon>Dothideomycetes</taxon>
        <taxon>Dothideomycetidae</taxon>
        <taxon>Mycosphaerellales</taxon>
        <taxon>Mycosphaerellaceae</taxon>
        <taxon>Septoria</taxon>
    </lineage>
</organism>
<evidence type="ECO:0000256" key="1">
    <source>
        <dbReference type="SAM" id="MobiDB-lite"/>
    </source>
</evidence>
<evidence type="ECO:0000313" key="2">
    <source>
        <dbReference type="EMBL" id="USW59735.1"/>
    </source>
</evidence>
<protein>
    <submittedName>
        <fullName evidence="2">Uncharacterized protein</fullName>
    </submittedName>
</protein>
<dbReference type="AlphaFoldDB" id="A0A9Q9B331"/>
<dbReference type="Proteomes" id="UP001056384">
    <property type="component" value="Chromosome 16"/>
</dbReference>
<proteinExistence type="predicted"/>
<keyword evidence="3" id="KW-1185">Reference proteome</keyword>
<dbReference type="EMBL" id="CP099433">
    <property type="protein sequence ID" value="USW59735.1"/>
    <property type="molecule type" value="Genomic_DNA"/>
</dbReference>
<reference evidence="2" key="1">
    <citation type="submission" date="2022-06" db="EMBL/GenBank/DDBJ databases">
        <title>Complete genome sequences of two strains of the flax pathogen Septoria linicola.</title>
        <authorList>
            <person name="Lapalu N."/>
            <person name="Simon A."/>
            <person name="Demenou B."/>
            <person name="Paumier D."/>
            <person name="Guillot M.-P."/>
            <person name="Gout L."/>
            <person name="Valade R."/>
        </authorList>
    </citation>
    <scope>NUCLEOTIDE SEQUENCE</scope>
    <source>
        <strain evidence="2">SE15195</strain>
    </source>
</reference>
<evidence type="ECO:0000313" key="3">
    <source>
        <dbReference type="Proteomes" id="UP001056384"/>
    </source>
</evidence>
<feature type="compositionally biased region" description="Polar residues" evidence="1">
    <location>
        <begin position="353"/>
        <end position="362"/>
    </location>
</feature>
<accession>A0A9Q9B331</accession>
<feature type="region of interest" description="Disordered" evidence="1">
    <location>
        <begin position="1"/>
        <end position="47"/>
    </location>
</feature>
<feature type="compositionally biased region" description="Low complexity" evidence="1">
    <location>
        <begin position="38"/>
        <end position="47"/>
    </location>
</feature>
<feature type="region of interest" description="Disordered" evidence="1">
    <location>
        <begin position="318"/>
        <end position="428"/>
    </location>
</feature>
<name>A0A9Q9B331_9PEZI</name>
<sequence>MALELPHSPPSTPKLSPATAPPATPSQTPPLPTPPSASPSASDCASSTADLLVERLRQRARGHYERGSDDASGVQVSITPTALNEALSQLEQQYPDAWRSFQAKERFCYDTTSHLLTLRMPTKIHEAIIAALRRIIEGHVARAVQHNPEAARIWTRHVFFAGSATIAPAGARSQSRQCPDASWCYRSVVQPPFVLEVAWSETSKHVHHKCRQLIRDSRGQVRTALIVKCEYQMSTTQVPRPSISVFRYHLDLEDNTFDVVCNPKSVSMSPICLRLADFIPYAMTLESSHLQQLSDAIGDITISGESLAAAIEEAHELQVTNDVNHPSEAMRDARPKKRQRDADDSETDESHPASRSATTSFDAATEDAADPSYQPAKVRPIAVAPLRRNRSKRLRRHIRDSAEEQAEDDLVVRGQSLPAAPYRAEEPV</sequence>
<feature type="compositionally biased region" description="Basic residues" evidence="1">
    <location>
        <begin position="387"/>
        <end position="398"/>
    </location>
</feature>